<keyword evidence="14" id="KW-1185">Reference proteome</keyword>
<evidence type="ECO:0000256" key="11">
    <source>
        <dbReference type="SAM" id="Phobius"/>
    </source>
</evidence>
<feature type="transmembrane region" description="Helical" evidence="11">
    <location>
        <begin position="1013"/>
        <end position="1034"/>
    </location>
</feature>
<dbReference type="InterPro" id="IPR003838">
    <property type="entry name" value="ABC3_permease_C"/>
</dbReference>
<comment type="subcellular location">
    <subcellularLocation>
        <location evidence="1">Cell inner membrane</location>
        <topology evidence="1">Multi-pass membrane protein</topology>
    </subcellularLocation>
</comment>
<evidence type="ECO:0000256" key="3">
    <source>
        <dbReference type="ARBA" id="ARBA00022475"/>
    </source>
</evidence>
<dbReference type="PROSITE" id="PS50893">
    <property type="entry name" value="ABC_TRANSPORTER_2"/>
    <property type="match status" value="1"/>
</dbReference>
<dbReference type="GeneID" id="88848505"/>
<keyword evidence="3" id="KW-1003">Cell membrane</keyword>
<feature type="domain" description="ABC transporter" evidence="12">
    <location>
        <begin position="2"/>
        <end position="240"/>
    </location>
</feature>
<dbReference type="Pfam" id="PF02687">
    <property type="entry name" value="FtsX"/>
    <property type="match status" value="1"/>
</dbReference>
<dbReference type="InterPro" id="IPR017911">
    <property type="entry name" value="MacB-like_ATP-bd"/>
</dbReference>
<dbReference type="SMART" id="SM00382">
    <property type="entry name" value="AAA"/>
    <property type="match status" value="1"/>
</dbReference>
<dbReference type="InterPro" id="IPR003439">
    <property type="entry name" value="ABC_transporter-like_ATP-bd"/>
</dbReference>
<dbReference type="InterPro" id="IPR017871">
    <property type="entry name" value="ABC_transporter-like_CS"/>
</dbReference>
<evidence type="ECO:0000256" key="1">
    <source>
        <dbReference type="ARBA" id="ARBA00004429"/>
    </source>
</evidence>
<evidence type="ECO:0000313" key="13">
    <source>
        <dbReference type="EMBL" id="BBH49776.1"/>
    </source>
</evidence>
<evidence type="ECO:0000256" key="10">
    <source>
        <dbReference type="SAM" id="MobiDB-lite"/>
    </source>
</evidence>
<dbReference type="GO" id="GO:0005886">
    <property type="term" value="C:plasma membrane"/>
    <property type="evidence" value="ECO:0007669"/>
    <property type="project" value="UniProtKB-SubCell"/>
</dbReference>
<dbReference type="GO" id="GO:0022857">
    <property type="term" value="F:transmembrane transporter activity"/>
    <property type="evidence" value="ECO:0007669"/>
    <property type="project" value="UniProtKB-ARBA"/>
</dbReference>
<feature type="transmembrane region" description="Helical" evidence="11">
    <location>
        <begin position="1046"/>
        <end position="1068"/>
    </location>
</feature>
<dbReference type="Gene3D" id="3.40.50.300">
    <property type="entry name" value="P-loop containing nucleotide triphosphate hydrolases"/>
    <property type="match status" value="1"/>
</dbReference>
<dbReference type="GO" id="GO:0098796">
    <property type="term" value="C:membrane protein complex"/>
    <property type="evidence" value="ECO:0007669"/>
    <property type="project" value="UniProtKB-ARBA"/>
</dbReference>
<feature type="region of interest" description="Disordered" evidence="10">
    <location>
        <begin position="323"/>
        <end position="342"/>
    </location>
</feature>
<dbReference type="SUPFAM" id="SSF52540">
    <property type="entry name" value="P-loop containing nucleoside triphosphate hydrolases"/>
    <property type="match status" value="1"/>
</dbReference>
<dbReference type="GO" id="GO:0005524">
    <property type="term" value="F:ATP binding"/>
    <property type="evidence" value="ECO:0007669"/>
    <property type="project" value="UniProtKB-KW"/>
</dbReference>
<dbReference type="Pfam" id="PF00005">
    <property type="entry name" value="ABC_tran"/>
    <property type="match status" value="1"/>
</dbReference>
<keyword evidence="6" id="KW-0067">ATP-binding</keyword>
<evidence type="ECO:0000313" key="14">
    <source>
        <dbReference type="Proteomes" id="UP000273154"/>
    </source>
</evidence>
<feature type="compositionally biased region" description="Polar residues" evidence="10">
    <location>
        <begin position="326"/>
        <end position="342"/>
    </location>
</feature>
<dbReference type="OrthoDB" id="2079174at2"/>
<dbReference type="PANTHER" id="PTHR42798:SF6">
    <property type="entry name" value="CELL DIVISION ATP-BINDING PROTEIN FTSE"/>
    <property type="match status" value="1"/>
</dbReference>
<protein>
    <recommendedName>
        <fullName evidence="12">ABC transporter domain-containing protein</fullName>
    </recommendedName>
</protein>
<reference evidence="14" key="1">
    <citation type="submission" date="2018-11" db="EMBL/GenBank/DDBJ databases">
        <title>Comparative genomics of Parolsenella catena and Libanicoccus massiliensis: Reclassification of Libanicoccus massiliensis as Parolsenella massiliensis comb. nov.</title>
        <authorList>
            <person name="Sakamoto M."/>
            <person name="Ikeyama N."/>
            <person name="Murakami T."/>
            <person name="Mori H."/>
            <person name="Yuki M."/>
            <person name="Ohkuma M."/>
        </authorList>
    </citation>
    <scope>NUCLEOTIDE SEQUENCE [LARGE SCALE GENOMIC DNA]</scope>
    <source>
        <strain evidence="14">JCM 31932</strain>
    </source>
</reference>
<dbReference type="EMBL" id="AP019367">
    <property type="protein sequence ID" value="BBH49776.1"/>
    <property type="molecule type" value="Genomic_DNA"/>
</dbReference>
<keyword evidence="7 11" id="KW-1133">Transmembrane helix</keyword>
<keyword evidence="4 11" id="KW-0812">Transmembrane</keyword>
<dbReference type="InterPro" id="IPR003593">
    <property type="entry name" value="AAA+_ATPase"/>
</dbReference>
<keyword evidence="5" id="KW-0547">Nucleotide-binding</keyword>
<evidence type="ECO:0000256" key="4">
    <source>
        <dbReference type="ARBA" id="ARBA00022692"/>
    </source>
</evidence>
<evidence type="ECO:0000256" key="5">
    <source>
        <dbReference type="ARBA" id="ARBA00022741"/>
    </source>
</evidence>
<feature type="transmembrane region" description="Helical" evidence="11">
    <location>
        <begin position="952"/>
        <end position="981"/>
    </location>
</feature>
<evidence type="ECO:0000256" key="2">
    <source>
        <dbReference type="ARBA" id="ARBA00022448"/>
    </source>
</evidence>
<dbReference type="PROSITE" id="PS00211">
    <property type="entry name" value="ABC_TRANSPORTER_1"/>
    <property type="match status" value="1"/>
</dbReference>
<gene>
    <name evidence="13" type="ORF">Pcatena_03630</name>
</gene>
<dbReference type="CDD" id="cd03255">
    <property type="entry name" value="ABC_MJ0796_LolCDE_FtsE"/>
    <property type="match status" value="1"/>
</dbReference>
<dbReference type="AlphaFoldDB" id="A0A3G9K0S3"/>
<dbReference type="FunFam" id="3.40.50.300:FF:000032">
    <property type="entry name" value="Export ABC transporter ATP-binding protein"/>
    <property type="match status" value="1"/>
</dbReference>
<comment type="similarity">
    <text evidence="9">Belongs to the ABC transporter superfamily. Macrolide exporter (TC 3.A.1.122) family.</text>
</comment>
<keyword evidence="8 11" id="KW-0472">Membrane</keyword>
<dbReference type="Proteomes" id="UP000273154">
    <property type="component" value="Chromosome"/>
</dbReference>
<name>A0A3G9K0S3_9ACTN</name>
<accession>A0A3G9K0S3</accession>
<evidence type="ECO:0000256" key="7">
    <source>
        <dbReference type="ARBA" id="ARBA00022989"/>
    </source>
</evidence>
<dbReference type="GO" id="GO:0016887">
    <property type="term" value="F:ATP hydrolysis activity"/>
    <property type="evidence" value="ECO:0007669"/>
    <property type="project" value="InterPro"/>
</dbReference>
<organism evidence="13 14">
    <name type="scientific">Parolsenella catena</name>
    <dbReference type="NCBI Taxonomy" id="2003188"/>
    <lineage>
        <taxon>Bacteria</taxon>
        <taxon>Bacillati</taxon>
        <taxon>Actinomycetota</taxon>
        <taxon>Coriobacteriia</taxon>
        <taxon>Coriobacteriales</taxon>
        <taxon>Atopobiaceae</taxon>
        <taxon>Parolsenella</taxon>
    </lineage>
</organism>
<sequence length="1085" mass="115163">MIEIKDIAKSYKTGDFVQRALDGVSITFRESEFVAVLGPSGSGKTTFLNILGGFDHADSGDIVVNGVSTRDYTDADWDTYRNHRIGFVFQSYNLIPHQSILQNVELALTLAGVGRAERRERARAALERVGLGQHVNKRPSQLSGGQMQRVAIARALVNDPEIVLADEPTGALDTETGIQVMNLLAEVARDRLVIMVTHNPQLAEDYATRIVRIKDGRVVGDTRPIEPAELAAQRAAEKGSEQPRRRSSMGFLTALALSANNLMTKKGRTAMTAFAGSIGIIGIAAILALSNGVNDYIARVEQDTLSSYPLSIAKQSYDMSGMLTGDDTSSQDAGDVTDASSVDASQPIPEATVLRDMFASVKSNDMTSFKSWLDAGGDGLASDVSAIQYDYGITPIVYRENGDGADPTKLVPNSMTQVYGGGASSAAMAGTMMSSSASAFSEMLDDQSLLDSQYDVVAGRWASAPDEAVLVLSQSGKVSDYTLYSIGVLDIDEMNDLVSSAMSADGDVTTPDTDVNFTYDDALNTSFKVLGPSDAYRRNDGTGGWTDMSGDADFMAAQVADGLDLKIVGVVRPNGSSNANALQSGVNYTHGLTEELMARAASSQIVQQQLANPDVDVFTGKTFDELADESKRGMDLSSVFSVDEAALRRAFTFDTSALNLQGFDMGGLDMGSVDIDLSGVASGVDLDKIMAGAPTPDLSGAIDGSLTPEQLQQLEAGATQLLNGFLKSDEFKVVLDEYLKDPSVGLDAQKLADAFGTYVAGDADAQQVMAQMRALLGDVVSDRLQRVLGDYVKGSLAPYLEGVVSQLMQQVGEDIAASVSGQLQAALTQAMAGMGSQLAAGMQNAFHVDASAFANAIHFNMTAEDLASLMTSYANASRLTYDNNLTTLGYADEADPQSIKIYPVDFDAKERVLGHIDAYNEQVKAVGQEDRAISYTDYMGVIMGSVTDIVNMISLVLIAFVSISLVVSSIMIGIITYISVLERKKEIGILRAMGASKGNVANVFNAETFIEGLIAGVFAIAVVVGVSFPVNAWVEATHNVSNIMSLPVGAAVTLIVISVLLTVVAGLIPSFSASRRDPVEALRSE</sequence>
<evidence type="ECO:0000256" key="8">
    <source>
        <dbReference type="ARBA" id="ARBA00023136"/>
    </source>
</evidence>
<keyword evidence="2" id="KW-0813">Transport</keyword>
<dbReference type="InterPro" id="IPR027417">
    <property type="entry name" value="P-loop_NTPase"/>
</dbReference>
<dbReference type="RefSeq" id="WP_126421118.1">
    <property type="nucleotide sequence ID" value="NZ_AP019367.1"/>
</dbReference>
<proteinExistence type="inferred from homology"/>
<dbReference type="PANTHER" id="PTHR42798">
    <property type="entry name" value="LIPOPROTEIN-RELEASING SYSTEM ATP-BINDING PROTEIN LOLD"/>
    <property type="match status" value="1"/>
</dbReference>
<evidence type="ECO:0000256" key="6">
    <source>
        <dbReference type="ARBA" id="ARBA00022840"/>
    </source>
</evidence>
<evidence type="ECO:0000259" key="12">
    <source>
        <dbReference type="PROSITE" id="PS50893"/>
    </source>
</evidence>
<dbReference type="KEGG" id="pcat:Pcatena_03630"/>
<evidence type="ECO:0000256" key="9">
    <source>
        <dbReference type="ARBA" id="ARBA00038388"/>
    </source>
</evidence>
<feature type="transmembrane region" description="Helical" evidence="11">
    <location>
        <begin position="270"/>
        <end position="289"/>
    </location>
</feature>